<dbReference type="Proteomes" id="UP000240259">
    <property type="component" value="Unassembled WGS sequence"/>
</dbReference>
<evidence type="ECO:0000256" key="1">
    <source>
        <dbReference type="SAM" id="MobiDB-lite"/>
    </source>
</evidence>
<organism evidence="2 3">
    <name type="scientific">Mesorhizobium helmanticense</name>
    <dbReference type="NCBI Taxonomy" id="1776423"/>
    <lineage>
        <taxon>Bacteria</taxon>
        <taxon>Pseudomonadati</taxon>
        <taxon>Pseudomonadota</taxon>
        <taxon>Alphaproteobacteria</taxon>
        <taxon>Hyphomicrobiales</taxon>
        <taxon>Phyllobacteriaceae</taxon>
        <taxon>Mesorhizobium</taxon>
    </lineage>
</organism>
<evidence type="ECO:0000313" key="2">
    <source>
        <dbReference type="EMBL" id="PTE11469.1"/>
    </source>
</evidence>
<sequence>MMEITEFRLVAMARRPGRRNGPEFPASRGRTGRNAAPGTGDTVHKQKPAAGCMVMPGDRHVPPAGGKPH</sequence>
<name>A0A2T4J0P7_9HYPH</name>
<dbReference type="EMBL" id="PZJX01000007">
    <property type="protein sequence ID" value="PTE11469.1"/>
    <property type="molecule type" value="Genomic_DNA"/>
</dbReference>
<reference evidence="2 3" key="1">
    <citation type="submission" date="2018-03" db="EMBL/GenBank/DDBJ databases">
        <title>Genome sequence of the symbiotic type strain Mesorhizobium helmanticense CSLC115NT isolated from Lotus corniculatus nodules.</title>
        <authorList>
            <person name="Sannazzaro A.I."/>
            <person name="Torres Tejerizo G.A."/>
            <person name="Dip D."/>
            <person name="Caballero M."/>
            <person name="Pistorio M."/>
            <person name="Estrella M.J."/>
        </authorList>
    </citation>
    <scope>NUCLEOTIDE SEQUENCE [LARGE SCALE GENOMIC DNA]</scope>
    <source>
        <strain evidence="2 3">CSLC115N</strain>
    </source>
</reference>
<comment type="caution">
    <text evidence="2">The sequence shown here is derived from an EMBL/GenBank/DDBJ whole genome shotgun (WGS) entry which is preliminary data.</text>
</comment>
<evidence type="ECO:0000313" key="3">
    <source>
        <dbReference type="Proteomes" id="UP000240259"/>
    </source>
</evidence>
<keyword evidence="3" id="KW-1185">Reference proteome</keyword>
<dbReference type="AlphaFoldDB" id="A0A2T4J0P7"/>
<gene>
    <name evidence="2" type="ORF">C9427_04395</name>
</gene>
<proteinExistence type="predicted"/>
<protein>
    <submittedName>
        <fullName evidence="2">Uncharacterized protein</fullName>
    </submittedName>
</protein>
<feature type="region of interest" description="Disordered" evidence="1">
    <location>
        <begin position="13"/>
        <end position="69"/>
    </location>
</feature>
<accession>A0A2T4J0P7</accession>